<dbReference type="Pfam" id="PF00037">
    <property type="entry name" value="Fer4"/>
    <property type="match status" value="1"/>
</dbReference>
<feature type="domain" description="4Fe-4S ferredoxin-type" evidence="8">
    <location>
        <begin position="57"/>
        <end position="89"/>
    </location>
</feature>
<keyword evidence="2" id="KW-0004">4Fe-4S</keyword>
<name>A0ABU6IWY4_9ACTN</name>
<reference evidence="9 10" key="1">
    <citation type="submission" date="2024-01" db="EMBL/GenBank/DDBJ databases">
        <title>novel species in genus Adlercreutzia.</title>
        <authorList>
            <person name="Liu X."/>
        </authorList>
    </citation>
    <scope>NUCLEOTIDE SEQUENCE [LARGE SCALE GENOMIC DNA]</scope>
    <source>
        <strain evidence="9 10">R22</strain>
    </source>
</reference>
<dbReference type="PROSITE" id="PS00198">
    <property type="entry name" value="4FE4S_FER_1"/>
    <property type="match status" value="1"/>
</dbReference>
<evidence type="ECO:0000256" key="7">
    <source>
        <dbReference type="ARBA" id="ARBA00023014"/>
    </source>
</evidence>
<dbReference type="EMBL" id="JAYMFH010000003">
    <property type="protein sequence ID" value="MEC4294185.1"/>
    <property type="molecule type" value="Genomic_DNA"/>
</dbReference>
<keyword evidence="7" id="KW-0411">Iron-sulfur</keyword>
<keyword evidence="10" id="KW-1185">Reference proteome</keyword>
<dbReference type="InterPro" id="IPR017900">
    <property type="entry name" value="4Fe4S_Fe_S_CS"/>
</dbReference>
<feature type="domain" description="4Fe-4S ferredoxin-type" evidence="8">
    <location>
        <begin position="4"/>
        <end position="34"/>
    </location>
</feature>
<evidence type="ECO:0000259" key="8">
    <source>
        <dbReference type="PROSITE" id="PS51379"/>
    </source>
</evidence>
<keyword evidence="6" id="KW-0408">Iron</keyword>
<organism evidence="9 10">
    <name type="scientific">Adlercreutzia shanghongiae</name>
    <dbReference type="NCBI Taxonomy" id="3111773"/>
    <lineage>
        <taxon>Bacteria</taxon>
        <taxon>Bacillati</taxon>
        <taxon>Actinomycetota</taxon>
        <taxon>Coriobacteriia</taxon>
        <taxon>Eggerthellales</taxon>
        <taxon>Eggerthellaceae</taxon>
        <taxon>Adlercreutzia</taxon>
    </lineage>
</organism>
<dbReference type="SUPFAM" id="SSF54862">
    <property type="entry name" value="4Fe-4S ferredoxins"/>
    <property type="match status" value="1"/>
</dbReference>
<keyword evidence="1" id="KW-0813">Transport</keyword>
<accession>A0ABU6IWY4</accession>
<evidence type="ECO:0000313" key="9">
    <source>
        <dbReference type="EMBL" id="MEC4294185.1"/>
    </source>
</evidence>
<comment type="caution">
    <text evidence="9">The sequence shown here is derived from an EMBL/GenBank/DDBJ whole genome shotgun (WGS) entry which is preliminary data.</text>
</comment>
<evidence type="ECO:0000256" key="3">
    <source>
        <dbReference type="ARBA" id="ARBA00022723"/>
    </source>
</evidence>
<keyword evidence="4" id="KW-0677">Repeat</keyword>
<feature type="domain" description="4Fe-4S ferredoxin-type" evidence="8">
    <location>
        <begin position="91"/>
        <end position="121"/>
    </location>
</feature>
<dbReference type="Proteomes" id="UP001343724">
    <property type="component" value="Unassembled WGS sequence"/>
</dbReference>
<dbReference type="InterPro" id="IPR050954">
    <property type="entry name" value="ET_IronSulfur_Cluster-Binding"/>
</dbReference>
<evidence type="ECO:0000256" key="2">
    <source>
        <dbReference type="ARBA" id="ARBA00022485"/>
    </source>
</evidence>
<dbReference type="PANTHER" id="PTHR43177:SF5">
    <property type="entry name" value="ANAEROBIC DIMETHYL SULFOXIDE REDUCTASE CHAIN B-RELATED"/>
    <property type="match status" value="1"/>
</dbReference>
<dbReference type="Pfam" id="PF13247">
    <property type="entry name" value="Fer4_11"/>
    <property type="match status" value="1"/>
</dbReference>
<keyword evidence="3" id="KW-0479">Metal-binding</keyword>
<evidence type="ECO:0000256" key="5">
    <source>
        <dbReference type="ARBA" id="ARBA00022982"/>
    </source>
</evidence>
<protein>
    <submittedName>
        <fullName evidence="9">4Fe-4S dicluster domain-containing protein</fullName>
    </submittedName>
</protein>
<dbReference type="CDD" id="cd16371">
    <property type="entry name" value="DMSOR_beta_like"/>
    <property type="match status" value="1"/>
</dbReference>
<dbReference type="Gene3D" id="3.30.70.20">
    <property type="match status" value="2"/>
</dbReference>
<evidence type="ECO:0000256" key="4">
    <source>
        <dbReference type="ARBA" id="ARBA00022737"/>
    </source>
</evidence>
<dbReference type="RefSeq" id="WP_326454344.1">
    <property type="nucleotide sequence ID" value="NZ_JAYMFH010000003.1"/>
</dbReference>
<dbReference type="PROSITE" id="PS51379">
    <property type="entry name" value="4FE4S_FER_2"/>
    <property type="match status" value="3"/>
</dbReference>
<dbReference type="InterPro" id="IPR017896">
    <property type="entry name" value="4Fe4S_Fe-S-bd"/>
</dbReference>
<evidence type="ECO:0000313" key="10">
    <source>
        <dbReference type="Proteomes" id="UP001343724"/>
    </source>
</evidence>
<evidence type="ECO:0000256" key="1">
    <source>
        <dbReference type="ARBA" id="ARBA00022448"/>
    </source>
</evidence>
<sequence>MTQYGFYVNTDICIGCKACMTACFDRQNLEVPLKFRKVYEFGGGEWEQDDAGAFTTTSFTYYASMTCGQCDNPACVANCPTGAMQKDEELGLVNNDKSLCIGCMTCQKSCPYHHPQQFADGLSWKCVMCTDESPDATPDPACAKACPMRCLEFGPIDELREKHPDGANKIGELPDETGPNVVFSLHRDASKGGTLMNPAEVSSEE</sequence>
<gene>
    <name evidence="9" type="ORF">VJ920_02540</name>
</gene>
<proteinExistence type="predicted"/>
<keyword evidence="5" id="KW-0249">Electron transport</keyword>
<dbReference type="PANTHER" id="PTHR43177">
    <property type="entry name" value="PROTEIN NRFC"/>
    <property type="match status" value="1"/>
</dbReference>
<evidence type="ECO:0000256" key="6">
    <source>
        <dbReference type="ARBA" id="ARBA00023004"/>
    </source>
</evidence>